<dbReference type="Proteomes" id="UP000321548">
    <property type="component" value="Unassembled WGS sequence"/>
</dbReference>
<comment type="caution">
    <text evidence="1">The sequence shown here is derived from an EMBL/GenBank/DDBJ whole genome shotgun (WGS) entry which is preliminary data.</text>
</comment>
<dbReference type="GO" id="GO:0006355">
    <property type="term" value="P:regulation of DNA-templated transcription"/>
    <property type="evidence" value="ECO:0007669"/>
    <property type="project" value="InterPro"/>
</dbReference>
<reference evidence="1 2" key="1">
    <citation type="submission" date="2019-06" db="EMBL/GenBank/DDBJ databases">
        <title>Quisquiliibacterium sp. nov., isolated from a maize field.</title>
        <authorList>
            <person name="Lin S.-Y."/>
            <person name="Tsai C.-F."/>
            <person name="Young C.-C."/>
        </authorList>
    </citation>
    <scope>NUCLEOTIDE SEQUENCE [LARGE SCALE GENOMIC DNA]</scope>
    <source>
        <strain evidence="1 2">CC-CFT501</strain>
    </source>
</reference>
<dbReference type="AlphaFoldDB" id="A0A5C8NYX3"/>
<dbReference type="SUPFAM" id="SSF47598">
    <property type="entry name" value="Ribbon-helix-helix"/>
    <property type="match status" value="1"/>
</dbReference>
<sequence>MSNLTISVDDEVLKRARIRALEQGSSVNAVLRELLEAYAGVGSVQTAAAGDLIAQSLRATSRRGDRTWSRDDLHERR</sequence>
<dbReference type="InterPro" id="IPR010985">
    <property type="entry name" value="Ribbon_hlx_hlx"/>
</dbReference>
<evidence type="ECO:0008006" key="3">
    <source>
        <dbReference type="Google" id="ProtNLM"/>
    </source>
</evidence>
<organism evidence="1 2">
    <name type="scientific">Zeimonas arvi</name>
    <dbReference type="NCBI Taxonomy" id="2498847"/>
    <lineage>
        <taxon>Bacteria</taxon>
        <taxon>Pseudomonadati</taxon>
        <taxon>Pseudomonadota</taxon>
        <taxon>Betaproteobacteria</taxon>
        <taxon>Burkholderiales</taxon>
        <taxon>Burkholderiaceae</taxon>
        <taxon>Zeimonas</taxon>
    </lineage>
</organism>
<dbReference type="RefSeq" id="WP_147704247.1">
    <property type="nucleotide sequence ID" value="NZ_VDUY01000003.1"/>
</dbReference>
<protein>
    <recommendedName>
        <fullName evidence="3">Ribbon-helix-helix protein, CopG family</fullName>
    </recommendedName>
</protein>
<evidence type="ECO:0000313" key="1">
    <source>
        <dbReference type="EMBL" id="TXL66336.1"/>
    </source>
</evidence>
<accession>A0A5C8NYX3</accession>
<proteinExistence type="predicted"/>
<gene>
    <name evidence="1" type="ORF">FHP08_09740</name>
</gene>
<name>A0A5C8NYX3_9BURK</name>
<dbReference type="OrthoDB" id="8906517at2"/>
<dbReference type="EMBL" id="VDUY01000003">
    <property type="protein sequence ID" value="TXL66336.1"/>
    <property type="molecule type" value="Genomic_DNA"/>
</dbReference>
<keyword evidence="2" id="KW-1185">Reference proteome</keyword>
<evidence type="ECO:0000313" key="2">
    <source>
        <dbReference type="Proteomes" id="UP000321548"/>
    </source>
</evidence>